<evidence type="ECO:0000313" key="3">
    <source>
        <dbReference type="Ensembl" id="ENSSPAP00000024190.1"/>
    </source>
</evidence>
<reference evidence="3" key="1">
    <citation type="submission" date="2023-09" db="UniProtKB">
        <authorList>
            <consortium name="Ensembl"/>
        </authorList>
    </citation>
    <scope>IDENTIFICATION</scope>
</reference>
<dbReference type="PANTHER" id="PTHR37476:SF1">
    <property type="entry name" value="COILED-COIL DOMAIN-CONTAINING PROTEIN 171"/>
    <property type="match status" value="1"/>
</dbReference>
<feature type="compositionally biased region" description="Polar residues" evidence="2">
    <location>
        <begin position="310"/>
        <end position="333"/>
    </location>
</feature>
<organism evidence="3">
    <name type="scientific">Stegastes partitus</name>
    <name type="common">bicolor damselfish</name>
    <dbReference type="NCBI Taxonomy" id="144197"/>
    <lineage>
        <taxon>Eukaryota</taxon>
        <taxon>Metazoa</taxon>
        <taxon>Chordata</taxon>
        <taxon>Craniata</taxon>
        <taxon>Vertebrata</taxon>
        <taxon>Euteleostomi</taxon>
        <taxon>Actinopterygii</taxon>
        <taxon>Neopterygii</taxon>
        <taxon>Teleostei</taxon>
        <taxon>Neoteleostei</taxon>
        <taxon>Acanthomorphata</taxon>
        <taxon>Ovalentaria</taxon>
        <taxon>Pomacentridae</taxon>
        <taxon>Stegastes</taxon>
    </lineage>
</organism>
<accession>A0A3B5ATK2</accession>
<dbReference type="GeneTree" id="ENSGT01060000248726"/>
<dbReference type="PANTHER" id="PTHR37476">
    <property type="entry name" value="COILED-COIL DOMAIN-CONTAINING PROTEIN 171"/>
    <property type="match status" value="1"/>
</dbReference>
<sequence length="339" mass="37672">ILGNFTWPELCDVINEQVDQLTSDLQKANDKIAHLQSVCHKKSVCVRELQRSQECVLSQLKESVKRREEAWNSQHTNTVEELQVTPASLSVAFILCHCVSLCFHCVSLSCRCVPGANRTLVVFYFRPVVGSDVGGAAAVRRLLRSDRLPSILLSSMSDLQEAVSIRPSAGSAPPHLMSAARSGLSRLLDQLLDQSGDSVEADTLRLTPRPDVKVSEHLRALHRCASPPPADHLSSRQALVSNLQQHFLLFSQRLHSAEVERRSLRVELANQRRGQRREREDKQQAQTLIQEQSERLHALQLQVDTHDAQQTDTQSSLSRTTQVHTGSESSSNAAALCCV</sequence>
<dbReference type="STRING" id="144197.ENSSPAP00000024190"/>
<name>A0A3B5ATK2_9TELE</name>
<keyword evidence="1" id="KW-0175">Coiled coil</keyword>
<protein>
    <submittedName>
        <fullName evidence="3">Uncharacterized protein</fullName>
    </submittedName>
</protein>
<feature type="coiled-coil region" evidence="1">
    <location>
        <begin position="11"/>
        <end position="38"/>
    </location>
</feature>
<dbReference type="Ensembl" id="ENSSPAT00000024590.1">
    <property type="protein sequence ID" value="ENSSPAP00000024190.1"/>
    <property type="gene ID" value="ENSSPAG00000018273.1"/>
</dbReference>
<evidence type="ECO:0000256" key="1">
    <source>
        <dbReference type="SAM" id="Coils"/>
    </source>
</evidence>
<dbReference type="AlphaFoldDB" id="A0A3B5ATK2"/>
<evidence type="ECO:0000256" key="2">
    <source>
        <dbReference type="SAM" id="MobiDB-lite"/>
    </source>
</evidence>
<feature type="region of interest" description="Disordered" evidence="2">
    <location>
        <begin position="303"/>
        <end position="339"/>
    </location>
</feature>
<proteinExistence type="predicted"/>